<dbReference type="GO" id="GO:0006798">
    <property type="term" value="P:polyphosphate catabolic process"/>
    <property type="evidence" value="ECO:0007669"/>
    <property type="project" value="TreeGrafter"/>
</dbReference>
<dbReference type="SUPFAM" id="SSF56300">
    <property type="entry name" value="Metallo-dependent phosphatases"/>
    <property type="match status" value="1"/>
</dbReference>
<dbReference type="CDD" id="cd00842">
    <property type="entry name" value="MPP_ASMase"/>
    <property type="match status" value="1"/>
</dbReference>
<keyword evidence="2" id="KW-0325">Glycoprotein</keyword>
<evidence type="ECO:0000313" key="5">
    <source>
        <dbReference type="EMBL" id="KAI9244703.1"/>
    </source>
</evidence>
<dbReference type="GO" id="GO:0004309">
    <property type="term" value="F:exopolyphosphatase activity"/>
    <property type="evidence" value="ECO:0007669"/>
    <property type="project" value="TreeGrafter"/>
</dbReference>
<proteinExistence type="predicted"/>
<organism evidence="5 6">
    <name type="scientific">Phascolomyces articulosus</name>
    <dbReference type="NCBI Taxonomy" id="60185"/>
    <lineage>
        <taxon>Eukaryota</taxon>
        <taxon>Fungi</taxon>
        <taxon>Fungi incertae sedis</taxon>
        <taxon>Mucoromycota</taxon>
        <taxon>Mucoromycotina</taxon>
        <taxon>Mucoromycetes</taxon>
        <taxon>Mucorales</taxon>
        <taxon>Lichtheimiaceae</taxon>
        <taxon>Phascolomyces</taxon>
    </lineage>
</organism>
<keyword evidence="6" id="KW-1185">Reference proteome</keyword>
<dbReference type="EMBL" id="JAIXMP010000057">
    <property type="protein sequence ID" value="KAI9244703.1"/>
    <property type="molecule type" value="Genomic_DNA"/>
</dbReference>
<reference evidence="5" key="2">
    <citation type="submission" date="2023-02" db="EMBL/GenBank/DDBJ databases">
        <authorList>
            <consortium name="DOE Joint Genome Institute"/>
            <person name="Mondo S.J."/>
            <person name="Chang Y."/>
            <person name="Wang Y."/>
            <person name="Ahrendt S."/>
            <person name="Andreopoulos W."/>
            <person name="Barry K."/>
            <person name="Beard J."/>
            <person name="Benny G.L."/>
            <person name="Blankenship S."/>
            <person name="Bonito G."/>
            <person name="Cuomo C."/>
            <person name="Desiro A."/>
            <person name="Gervers K.A."/>
            <person name="Hundley H."/>
            <person name="Kuo A."/>
            <person name="LaButti K."/>
            <person name="Lang B.F."/>
            <person name="Lipzen A."/>
            <person name="O'Donnell K."/>
            <person name="Pangilinan J."/>
            <person name="Reynolds N."/>
            <person name="Sandor L."/>
            <person name="Smith M.W."/>
            <person name="Tsang A."/>
            <person name="Grigoriev I.V."/>
            <person name="Stajich J.E."/>
            <person name="Spatafora J.W."/>
        </authorList>
    </citation>
    <scope>NUCLEOTIDE SEQUENCE</scope>
    <source>
        <strain evidence="5">RSA 2281</strain>
    </source>
</reference>
<evidence type="ECO:0000256" key="2">
    <source>
        <dbReference type="ARBA" id="ARBA00023180"/>
    </source>
</evidence>
<dbReference type="InterPro" id="IPR029052">
    <property type="entry name" value="Metallo-depent_PP-like"/>
</dbReference>
<dbReference type="PANTHER" id="PTHR10340:SF55">
    <property type="entry name" value="ENDOPOLYPHOSPHATASE"/>
    <property type="match status" value="1"/>
</dbReference>
<dbReference type="AlphaFoldDB" id="A0AAD5JME3"/>
<dbReference type="Proteomes" id="UP001209540">
    <property type="component" value="Unassembled WGS sequence"/>
</dbReference>
<feature type="signal peptide" evidence="3">
    <location>
        <begin position="1"/>
        <end position="20"/>
    </location>
</feature>
<sequence>MYFVKTVVTTILLSSTLTYAYLPIEQQHPLQKPSRNVPNLNGKFLHITDIHIDPYYQDEATIKSGCHFQAKKHHKKKKRKGKLAGYWGSPTKGCDAPPRLAEHAIDWIGERWKEEIDFIVWTGDNARHDLDSKNLPRTKKEILALNQAITYRIQEAFHRKDNTTIPIIPCIGNNDVHPHNRLQVTSMIETYSEMWRDFIPPDQLPVFRQGGYYAIDIAPGLRVLVLNTLYFFNSNDLVNGCQDRDGPEHAHFEWIIDQLAMARRDRARVYITGHVPPTDRTFYPACLDRYIDISLEYQDVITGHFYGHVNRDHFNVLQKNQDRAKDKVDITKTTRDEFSSMLRKQYKRIQRDKSAVVVHVAPPIIPEYNPTFRINEYDTDPTSSNFGTWTKYTQYYIDLNYYNGKKHPELESPQFYEEYATDTEYGMKDLSTESWMDLAQRLTQKGSKKSKKLWKKFVNNLFVQTEH</sequence>
<dbReference type="PANTHER" id="PTHR10340">
    <property type="entry name" value="SPHINGOMYELIN PHOSPHODIESTERASE"/>
    <property type="match status" value="1"/>
</dbReference>
<dbReference type="Gene3D" id="3.60.21.10">
    <property type="match status" value="1"/>
</dbReference>
<dbReference type="GO" id="GO:0008081">
    <property type="term" value="F:phosphoric diester hydrolase activity"/>
    <property type="evidence" value="ECO:0007669"/>
    <property type="project" value="TreeGrafter"/>
</dbReference>
<dbReference type="GO" id="GO:0005615">
    <property type="term" value="C:extracellular space"/>
    <property type="evidence" value="ECO:0007669"/>
    <property type="project" value="TreeGrafter"/>
</dbReference>
<gene>
    <name evidence="5" type="ORF">BDA99DRAFT_472517</name>
</gene>
<keyword evidence="3" id="KW-0732">Signal</keyword>
<dbReference type="InterPro" id="IPR041805">
    <property type="entry name" value="ASMase/PPN1_MPP"/>
</dbReference>
<protein>
    <submittedName>
        <fullName evidence="5">Metallo-dependent phosphatase-like protein</fullName>
    </submittedName>
</protein>
<comment type="caution">
    <text evidence="5">The sequence shown here is derived from an EMBL/GenBank/DDBJ whole genome shotgun (WGS) entry which is preliminary data.</text>
</comment>
<dbReference type="GO" id="GO:0000324">
    <property type="term" value="C:fungal-type vacuole"/>
    <property type="evidence" value="ECO:0007669"/>
    <property type="project" value="TreeGrafter"/>
</dbReference>
<feature type="domain" description="Calcineurin-like phosphoesterase" evidence="4">
    <location>
        <begin position="43"/>
        <end position="308"/>
    </location>
</feature>
<dbReference type="Pfam" id="PF00149">
    <property type="entry name" value="Metallophos"/>
    <property type="match status" value="1"/>
</dbReference>
<dbReference type="InterPro" id="IPR004843">
    <property type="entry name" value="Calcineurin-like_PHP"/>
</dbReference>
<keyword evidence="1" id="KW-0378">Hydrolase</keyword>
<evidence type="ECO:0000313" key="6">
    <source>
        <dbReference type="Proteomes" id="UP001209540"/>
    </source>
</evidence>
<accession>A0AAD5JME3</accession>
<reference evidence="5" key="1">
    <citation type="journal article" date="2022" name="IScience">
        <title>Evolution of zygomycete secretomes and the origins of terrestrial fungal ecologies.</title>
        <authorList>
            <person name="Chang Y."/>
            <person name="Wang Y."/>
            <person name="Mondo S."/>
            <person name="Ahrendt S."/>
            <person name="Andreopoulos W."/>
            <person name="Barry K."/>
            <person name="Beard J."/>
            <person name="Benny G.L."/>
            <person name="Blankenship S."/>
            <person name="Bonito G."/>
            <person name="Cuomo C."/>
            <person name="Desiro A."/>
            <person name="Gervers K.A."/>
            <person name="Hundley H."/>
            <person name="Kuo A."/>
            <person name="LaButti K."/>
            <person name="Lang B.F."/>
            <person name="Lipzen A."/>
            <person name="O'Donnell K."/>
            <person name="Pangilinan J."/>
            <person name="Reynolds N."/>
            <person name="Sandor L."/>
            <person name="Smith M.E."/>
            <person name="Tsang A."/>
            <person name="Grigoriev I.V."/>
            <person name="Stajich J.E."/>
            <person name="Spatafora J.W."/>
        </authorList>
    </citation>
    <scope>NUCLEOTIDE SEQUENCE</scope>
    <source>
        <strain evidence="5">RSA 2281</strain>
    </source>
</reference>
<evidence type="ECO:0000256" key="3">
    <source>
        <dbReference type="SAM" id="SignalP"/>
    </source>
</evidence>
<feature type="chain" id="PRO_5042256886" evidence="3">
    <location>
        <begin position="21"/>
        <end position="467"/>
    </location>
</feature>
<name>A0AAD5JME3_9FUNG</name>
<evidence type="ECO:0000259" key="4">
    <source>
        <dbReference type="Pfam" id="PF00149"/>
    </source>
</evidence>
<dbReference type="GO" id="GO:0000298">
    <property type="term" value="F:endopolyphosphatase activity"/>
    <property type="evidence" value="ECO:0007669"/>
    <property type="project" value="TreeGrafter"/>
</dbReference>
<evidence type="ECO:0000256" key="1">
    <source>
        <dbReference type="ARBA" id="ARBA00022801"/>
    </source>
</evidence>